<dbReference type="Proteomes" id="UP000785613">
    <property type="component" value="Unassembled WGS sequence"/>
</dbReference>
<keyword evidence="1" id="KW-1133">Transmembrane helix</keyword>
<feature type="transmembrane region" description="Helical" evidence="1">
    <location>
        <begin position="99"/>
        <end position="118"/>
    </location>
</feature>
<proteinExistence type="predicted"/>
<feature type="transmembrane region" description="Helical" evidence="1">
    <location>
        <begin position="50"/>
        <end position="66"/>
    </location>
</feature>
<organism evidence="2 3">
    <name type="scientific">Massilia rubra</name>
    <dbReference type="NCBI Taxonomy" id="2607910"/>
    <lineage>
        <taxon>Bacteria</taxon>
        <taxon>Pseudomonadati</taxon>
        <taxon>Pseudomonadota</taxon>
        <taxon>Betaproteobacteria</taxon>
        <taxon>Burkholderiales</taxon>
        <taxon>Oxalobacteraceae</taxon>
        <taxon>Telluria group</taxon>
        <taxon>Massilia</taxon>
    </lineage>
</organism>
<name>A0ABX0LHW6_9BURK</name>
<dbReference type="EMBL" id="VUYU01000006">
    <property type="protein sequence ID" value="NHZ34274.1"/>
    <property type="molecule type" value="Genomic_DNA"/>
</dbReference>
<feature type="transmembrane region" description="Helical" evidence="1">
    <location>
        <begin position="21"/>
        <end position="44"/>
    </location>
</feature>
<accession>A0ABX0LHW6</accession>
<keyword evidence="1" id="KW-0812">Transmembrane</keyword>
<keyword evidence="3" id="KW-1185">Reference proteome</keyword>
<reference evidence="2 3" key="1">
    <citation type="submission" date="2019-09" db="EMBL/GenBank/DDBJ databases">
        <title>Taxonomy of Antarctic Massilia spp.: description of Massilia rubra sp. nov., Massilia aquatica sp. nov., Massilia mucilaginosa sp. nov., Massilia frigida sp. nov. isolated from streams, lakes and regoliths.</title>
        <authorList>
            <person name="Holochova P."/>
            <person name="Sedlacek I."/>
            <person name="Kralova S."/>
            <person name="Maslanova I."/>
            <person name="Busse H.-J."/>
            <person name="Stankova E."/>
            <person name="Vrbovska V."/>
            <person name="Kovarovic V."/>
            <person name="Bartak M."/>
            <person name="Svec P."/>
            <person name="Pantucek R."/>
        </authorList>
    </citation>
    <scope>NUCLEOTIDE SEQUENCE [LARGE SCALE GENOMIC DNA]</scope>
    <source>
        <strain evidence="2 3">CCM 8692</strain>
    </source>
</reference>
<gene>
    <name evidence="2" type="ORF">F0185_11845</name>
</gene>
<protein>
    <recommendedName>
        <fullName evidence="4">DUF2178 domain-containing protein</fullName>
    </recommendedName>
</protein>
<evidence type="ECO:0008006" key="4">
    <source>
        <dbReference type="Google" id="ProtNLM"/>
    </source>
</evidence>
<comment type="caution">
    <text evidence="2">The sequence shown here is derived from an EMBL/GenBank/DDBJ whole genome shotgun (WGS) entry which is preliminary data.</text>
</comment>
<evidence type="ECO:0000313" key="2">
    <source>
        <dbReference type="EMBL" id="NHZ34274.1"/>
    </source>
</evidence>
<dbReference type="RefSeq" id="WP_167224609.1">
    <property type="nucleotide sequence ID" value="NZ_VUYU01000006.1"/>
</dbReference>
<evidence type="ECO:0000256" key="1">
    <source>
        <dbReference type="SAM" id="Phobius"/>
    </source>
</evidence>
<evidence type="ECO:0000313" key="3">
    <source>
        <dbReference type="Proteomes" id="UP000785613"/>
    </source>
</evidence>
<keyword evidence="1" id="KW-0472">Membrane</keyword>
<feature type="transmembrane region" description="Helical" evidence="1">
    <location>
        <begin position="124"/>
        <end position="149"/>
    </location>
</feature>
<sequence>MHATNPTIDDCARQGRSVLKVIFAALLLVTALVLASTFGALGAWSDRLDQSAPMVPLAIILFCAWVRHKQHHPGGSAARKSLWNALFQDEFRQQSIARAVRVGFVVVLLVQLPLAFTLGQQATMLHMAAMACLSMLAGAIAFLGAFLYIGRADA</sequence>